<evidence type="ECO:0000256" key="1">
    <source>
        <dbReference type="SAM" id="SignalP"/>
    </source>
</evidence>
<feature type="chain" id="PRO_5014792175" evidence="1">
    <location>
        <begin position="25"/>
        <end position="80"/>
    </location>
</feature>
<proteinExistence type="predicted"/>
<evidence type="ECO:0000313" key="2">
    <source>
        <dbReference type="EMBL" id="MBW72030.1"/>
    </source>
</evidence>
<organism evidence="2">
    <name type="scientific">Anopheles darlingi</name>
    <name type="common">Mosquito</name>
    <dbReference type="NCBI Taxonomy" id="43151"/>
    <lineage>
        <taxon>Eukaryota</taxon>
        <taxon>Metazoa</taxon>
        <taxon>Ecdysozoa</taxon>
        <taxon>Arthropoda</taxon>
        <taxon>Hexapoda</taxon>
        <taxon>Insecta</taxon>
        <taxon>Pterygota</taxon>
        <taxon>Neoptera</taxon>
        <taxon>Endopterygota</taxon>
        <taxon>Diptera</taxon>
        <taxon>Nematocera</taxon>
        <taxon>Culicoidea</taxon>
        <taxon>Culicidae</taxon>
        <taxon>Anophelinae</taxon>
        <taxon>Anopheles</taxon>
    </lineage>
</organism>
<name>A0A2M4D386_ANODA</name>
<dbReference type="EMBL" id="GGFL01007852">
    <property type="protein sequence ID" value="MBW72030.1"/>
    <property type="molecule type" value="Transcribed_RNA"/>
</dbReference>
<keyword evidence="1" id="KW-0732">Signal</keyword>
<feature type="signal peptide" evidence="1">
    <location>
        <begin position="1"/>
        <end position="24"/>
    </location>
</feature>
<protein>
    <submittedName>
        <fullName evidence="2">Putative secreted protein</fullName>
    </submittedName>
</protein>
<sequence>MTFRVPRLLLQQLLLLLICQGILFRWSSNTTFLDRTGWIENPFRCVRITIETGRERIACSSSTAATSRGQYMHRTGRIRR</sequence>
<reference evidence="2" key="1">
    <citation type="submission" date="2018-01" db="EMBL/GenBank/DDBJ databases">
        <title>An insight into the sialome of Amazonian anophelines.</title>
        <authorList>
            <person name="Ribeiro J.M."/>
            <person name="Scarpassa V."/>
            <person name="Calvo E."/>
        </authorList>
    </citation>
    <scope>NUCLEOTIDE SEQUENCE</scope>
</reference>
<accession>A0A2M4D386</accession>
<dbReference type="AlphaFoldDB" id="A0A2M4D386"/>